<accession>A0ABS7Y5N0</accession>
<sequence>LELNVYGYEYCSDTPLYTETIGPFSTDTSISIVVPENSDIISETVVGIFNTCNGNPVTDGYVQLTYGDQTFVDAVSNGEFEINLLRCTEDDTFVLKGNDYTNLQSTGDIGFTFTTSLTDVGTVSACNAVEEFIQYTIDDDDDVFIFENITANFYLESPNGQVPTIDIFASSNDQENCFFMYGLLNDPNYLGTYDNFPYDGTTGDTGFFIGECLSVSGTNNNITYNLTTLGEVGEYIDINFSGSYEDYDGNPHTISGTVHVLRDN</sequence>
<keyword evidence="2" id="KW-1185">Reference proteome</keyword>
<organism evidence="1 2">
    <name type="scientific">Winogradskyella vincentii</name>
    <dbReference type="NCBI Taxonomy" id="2877122"/>
    <lineage>
        <taxon>Bacteria</taxon>
        <taxon>Pseudomonadati</taxon>
        <taxon>Bacteroidota</taxon>
        <taxon>Flavobacteriia</taxon>
        <taxon>Flavobacteriales</taxon>
        <taxon>Flavobacteriaceae</taxon>
        <taxon>Winogradskyella</taxon>
    </lineage>
</organism>
<comment type="caution">
    <text evidence="1">The sequence shown here is derived from an EMBL/GenBank/DDBJ whole genome shotgun (WGS) entry which is preliminary data.</text>
</comment>
<gene>
    <name evidence="1" type="ORF">LBV24_14985</name>
</gene>
<dbReference type="EMBL" id="JAIUJS010000024">
    <property type="protein sequence ID" value="MCA0154529.1"/>
    <property type="molecule type" value="Genomic_DNA"/>
</dbReference>
<feature type="non-terminal residue" evidence="1">
    <location>
        <position position="1"/>
    </location>
</feature>
<evidence type="ECO:0000313" key="2">
    <source>
        <dbReference type="Proteomes" id="UP001198402"/>
    </source>
</evidence>
<dbReference type="Proteomes" id="UP001198402">
    <property type="component" value="Unassembled WGS sequence"/>
</dbReference>
<proteinExistence type="predicted"/>
<dbReference type="RefSeq" id="WP_224479470.1">
    <property type="nucleotide sequence ID" value="NZ_JAIUJS010000024.1"/>
</dbReference>
<reference evidence="2" key="1">
    <citation type="submission" date="2023-07" db="EMBL/GenBank/DDBJ databases">
        <authorList>
            <person name="Yue Y."/>
        </authorList>
    </citation>
    <scope>NUCLEOTIDE SEQUENCE [LARGE SCALE GENOMIC DNA]</scope>
    <source>
        <strain evidence="2">2Y89</strain>
    </source>
</reference>
<protein>
    <submittedName>
        <fullName evidence="1">Uncharacterized protein</fullName>
    </submittedName>
</protein>
<name>A0ABS7Y5N0_9FLAO</name>
<evidence type="ECO:0000313" key="1">
    <source>
        <dbReference type="EMBL" id="MCA0154529.1"/>
    </source>
</evidence>